<feature type="binding site" evidence="6">
    <location>
        <position position="85"/>
    </location>
    <ligand>
        <name>Mg(2+)</name>
        <dbReference type="ChEBI" id="CHEBI:18420"/>
        <label>1</label>
        <note>catalytic</note>
    </ligand>
</feature>
<reference evidence="7" key="1">
    <citation type="journal article" date="2020" name="Stud. Mycol.">
        <title>101 Dothideomycetes genomes: a test case for predicting lifestyles and emergence of pathogens.</title>
        <authorList>
            <person name="Haridas S."/>
            <person name="Albert R."/>
            <person name="Binder M."/>
            <person name="Bloem J."/>
            <person name="Labutti K."/>
            <person name="Salamov A."/>
            <person name="Andreopoulos B."/>
            <person name="Baker S."/>
            <person name="Barry K."/>
            <person name="Bills G."/>
            <person name="Bluhm B."/>
            <person name="Cannon C."/>
            <person name="Castanera R."/>
            <person name="Culley D."/>
            <person name="Daum C."/>
            <person name="Ezra D."/>
            <person name="Gonzalez J."/>
            <person name="Henrissat B."/>
            <person name="Kuo A."/>
            <person name="Liang C."/>
            <person name="Lipzen A."/>
            <person name="Lutzoni F."/>
            <person name="Magnuson J."/>
            <person name="Mondo S."/>
            <person name="Nolan M."/>
            <person name="Ohm R."/>
            <person name="Pangilinan J."/>
            <person name="Park H.-J."/>
            <person name="Ramirez L."/>
            <person name="Alfaro M."/>
            <person name="Sun H."/>
            <person name="Tritt A."/>
            <person name="Yoshinaga Y."/>
            <person name="Zwiers L.-H."/>
            <person name="Turgeon B."/>
            <person name="Goodwin S."/>
            <person name="Spatafora J."/>
            <person name="Crous P."/>
            <person name="Grigoriev I."/>
        </authorList>
    </citation>
    <scope>NUCLEOTIDE SEQUENCE</scope>
    <source>
        <strain evidence="7">CBS 175.79</strain>
    </source>
</reference>
<dbReference type="GeneID" id="54287938"/>
<keyword evidence="5 6" id="KW-0460">Magnesium</keyword>
<evidence type="ECO:0000256" key="1">
    <source>
        <dbReference type="ARBA" id="ARBA00001946"/>
    </source>
</evidence>
<protein>
    <submittedName>
        <fullName evidence="7">Carbohydrate phosphatase</fullName>
    </submittedName>
</protein>
<dbReference type="Pfam" id="PF00459">
    <property type="entry name" value="Inositol_P"/>
    <property type="match status" value="1"/>
</dbReference>
<keyword evidence="3 6" id="KW-0479">Metal-binding</keyword>
<organism evidence="7 8">
    <name type="scientific">Aaosphaeria arxii CBS 175.79</name>
    <dbReference type="NCBI Taxonomy" id="1450172"/>
    <lineage>
        <taxon>Eukaryota</taxon>
        <taxon>Fungi</taxon>
        <taxon>Dikarya</taxon>
        <taxon>Ascomycota</taxon>
        <taxon>Pezizomycotina</taxon>
        <taxon>Dothideomycetes</taxon>
        <taxon>Pleosporomycetidae</taxon>
        <taxon>Pleosporales</taxon>
        <taxon>Pleosporales incertae sedis</taxon>
        <taxon>Aaosphaeria</taxon>
    </lineage>
</organism>
<dbReference type="CDD" id="cd01517">
    <property type="entry name" value="PAP_phosphatase"/>
    <property type="match status" value="1"/>
</dbReference>
<keyword evidence="4" id="KW-0378">Hydrolase</keyword>
<accession>A0A6A5XLA9</accession>
<dbReference type="PANTHER" id="PTHR43200">
    <property type="entry name" value="PHOSPHATASE"/>
    <property type="match status" value="1"/>
</dbReference>
<name>A0A6A5XLA9_9PLEO</name>
<sequence>MTPPSSTPASTAATTHDYARELNHALQTVYLASHLTKSVLRSLNNAVSAETKADSSPVTIADFAAQAIIISSLHAAFPDDLFVGEESAEQLRQDDDLAVRVWELVERARVILDSISRSTALSSLTGEEGRGAEEGKAVDIHLPADKAEMLSTIDLGGTTTQTRSGRVWVLDPVDGTATFMQGKQYAVALCLLVDGVQEVGVIACPNLAFDIDEEAAASAGKKEKQQRIHEDLVDRESYGVVLSAVRGRGTYVRRMHAIENGSSKQLRDLNFVESAIGSTSLSQGEHRDVAELLGVPVSSNWPGTTVWSQQLKYVALALGASDVMVRIPKNKERFTYLWDHAGGQILFQEAGGVIRDFDGGDIDLGNGRKILGERNYGMVAAMPWAFDEVDRTVKEVLARRTA</sequence>
<dbReference type="RefSeq" id="XP_033382015.1">
    <property type="nucleotide sequence ID" value="XM_033530541.1"/>
</dbReference>
<evidence type="ECO:0000256" key="3">
    <source>
        <dbReference type="ARBA" id="ARBA00022723"/>
    </source>
</evidence>
<gene>
    <name evidence="7" type="ORF">BU24DRAFT_442654</name>
</gene>
<dbReference type="InterPro" id="IPR051090">
    <property type="entry name" value="Inositol_monoP_superfamily"/>
</dbReference>
<dbReference type="AlphaFoldDB" id="A0A6A5XLA9"/>
<dbReference type="SUPFAM" id="SSF56655">
    <property type="entry name" value="Carbohydrate phosphatase"/>
    <property type="match status" value="1"/>
</dbReference>
<dbReference type="EMBL" id="ML978071">
    <property type="protein sequence ID" value="KAF2013676.1"/>
    <property type="molecule type" value="Genomic_DNA"/>
</dbReference>
<evidence type="ECO:0000313" key="8">
    <source>
        <dbReference type="Proteomes" id="UP000799778"/>
    </source>
</evidence>
<feature type="binding site" evidence="6">
    <location>
        <position position="171"/>
    </location>
    <ligand>
        <name>Mg(2+)</name>
        <dbReference type="ChEBI" id="CHEBI:18420"/>
        <label>1</label>
        <note>catalytic</note>
    </ligand>
</feature>
<evidence type="ECO:0000256" key="2">
    <source>
        <dbReference type="ARBA" id="ARBA00009759"/>
    </source>
</evidence>
<dbReference type="Proteomes" id="UP000799778">
    <property type="component" value="Unassembled WGS sequence"/>
</dbReference>
<feature type="binding site" evidence="6">
    <location>
        <position position="339"/>
    </location>
    <ligand>
        <name>Mg(2+)</name>
        <dbReference type="ChEBI" id="CHEBI:18420"/>
        <label>1</label>
        <note>catalytic</note>
    </ligand>
</feature>
<proteinExistence type="inferred from homology"/>
<dbReference type="InterPro" id="IPR000760">
    <property type="entry name" value="Inositol_monophosphatase-like"/>
</dbReference>
<dbReference type="GO" id="GO:0000103">
    <property type="term" value="P:sulfate assimilation"/>
    <property type="evidence" value="ECO:0007669"/>
    <property type="project" value="TreeGrafter"/>
</dbReference>
<dbReference type="Gene3D" id="3.30.540.10">
    <property type="entry name" value="Fructose-1,6-Bisphosphatase, subunit A, domain 1"/>
    <property type="match status" value="1"/>
</dbReference>
<dbReference type="PANTHER" id="PTHR43200:SF2">
    <property type="entry name" value="3'(2'),5'-BISPHOSPHATE NUCLEOTIDASE"/>
    <property type="match status" value="1"/>
</dbReference>
<comment type="cofactor">
    <cofactor evidence="1 6">
        <name>Mg(2+)</name>
        <dbReference type="ChEBI" id="CHEBI:18420"/>
    </cofactor>
</comment>
<evidence type="ECO:0000256" key="5">
    <source>
        <dbReference type="ARBA" id="ARBA00022842"/>
    </source>
</evidence>
<dbReference type="GO" id="GO:0008441">
    <property type="term" value="F:3'(2'),5'-bisphosphate nucleotidase activity"/>
    <property type="evidence" value="ECO:0007669"/>
    <property type="project" value="TreeGrafter"/>
</dbReference>
<evidence type="ECO:0000256" key="4">
    <source>
        <dbReference type="ARBA" id="ARBA00022801"/>
    </source>
</evidence>
<dbReference type="Gene3D" id="3.40.190.80">
    <property type="match status" value="1"/>
</dbReference>
<dbReference type="OrthoDB" id="411145at2759"/>
<dbReference type="GO" id="GO:0046872">
    <property type="term" value="F:metal ion binding"/>
    <property type="evidence" value="ECO:0007669"/>
    <property type="project" value="UniProtKB-KW"/>
</dbReference>
<evidence type="ECO:0000313" key="7">
    <source>
        <dbReference type="EMBL" id="KAF2013676.1"/>
    </source>
</evidence>
<evidence type="ECO:0000256" key="6">
    <source>
        <dbReference type="PIRSR" id="PIRSR600760-2"/>
    </source>
</evidence>
<keyword evidence="8" id="KW-1185">Reference proteome</keyword>
<comment type="similarity">
    <text evidence="2">Belongs to the inositol monophosphatase superfamily.</text>
</comment>
<feature type="binding site" evidence="6">
    <location>
        <position position="174"/>
    </location>
    <ligand>
        <name>Mg(2+)</name>
        <dbReference type="ChEBI" id="CHEBI:18420"/>
        <label>1</label>
        <note>catalytic</note>
    </ligand>
</feature>